<protein>
    <submittedName>
        <fullName evidence="2">8525_t:CDS:1</fullName>
    </submittedName>
</protein>
<keyword evidence="3" id="KW-1185">Reference proteome</keyword>
<dbReference type="EMBL" id="CAJVQA010005558">
    <property type="protein sequence ID" value="CAG8623194.1"/>
    <property type="molecule type" value="Genomic_DNA"/>
</dbReference>
<evidence type="ECO:0000313" key="2">
    <source>
        <dbReference type="EMBL" id="CAG8623194.1"/>
    </source>
</evidence>
<dbReference type="AlphaFoldDB" id="A0A9N9GQT8"/>
<feature type="compositionally biased region" description="Polar residues" evidence="1">
    <location>
        <begin position="1"/>
        <end position="11"/>
    </location>
</feature>
<gene>
    <name evidence="2" type="ORF">CPELLU_LOCUS8026</name>
</gene>
<evidence type="ECO:0000313" key="3">
    <source>
        <dbReference type="Proteomes" id="UP000789759"/>
    </source>
</evidence>
<accession>A0A9N9GQT8</accession>
<feature type="region of interest" description="Disordered" evidence="1">
    <location>
        <begin position="1"/>
        <end position="68"/>
    </location>
</feature>
<evidence type="ECO:0000256" key="1">
    <source>
        <dbReference type="SAM" id="MobiDB-lite"/>
    </source>
</evidence>
<reference evidence="2" key="1">
    <citation type="submission" date="2021-06" db="EMBL/GenBank/DDBJ databases">
        <authorList>
            <person name="Kallberg Y."/>
            <person name="Tangrot J."/>
            <person name="Rosling A."/>
        </authorList>
    </citation>
    <scope>NUCLEOTIDE SEQUENCE</scope>
    <source>
        <strain evidence="2">FL966</strain>
    </source>
</reference>
<dbReference type="OrthoDB" id="2348264at2759"/>
<name>A0A9N9GQT8_9GLOM</name>
<sequence>MLFSNINSQAKVSKGTDFTHKKHKSTEVHLDESNTTLEYVKDVSKKRRSRSDSVKSNSQTQTETTLKNNEVIPMIKQVRRNSRLLNESQIEDEEGLGAPINIYQEHRGHLEQDKKARTELDIQILKDDLYDPVLETPHHSNKKQHNLLRNTSIGNFVSFLPSKIFGGYGIITESGRTDVWNYYPNEMFTSGVTMDGVKGVCCS</sequence>
<feature type="compositionally biased region" description="Polar residues" evidence="1">
    <location>
        <begin position="57"/>
        <end position="68"/>
    </location>
</feature>
<organism evidence="2 3">
    <name type="scientific">Cetraspora pellucida</name>
    <dbReference type="NCBI Taxonomy" id="1433469"/>
    <lineage>
        <taxon>Eukaryota</taxon>
        <taxon>Fungi</taxon>
        <taxon>Fungi incertae sedis</taxon>
        <taxon>Mucoromycota</taxon>
        <taxon>Glomeromycotina</taxon>
        <taxon>Glomeromycetes</taxon>
        <taxon>Diversisporales</taxon>
        <taxon>Gigasporaceae</taxon>
        <taxon>Cetraspora</taxon>
    </lineage>
</organism>
<proteinExistence type="predicted"/>
<dbReference type="Proteomes" id="UP000789759">
    <property type="component" value="Unassembled WGS sequence"/>
</dbReference>
<comment type="caution">
    <text evidence="2">The sequence shown here is derived from an EMBL/GenBank/DDBJ whole genome shotgun (WGS) entry which is preliminary data.</text>
</comment>